<comment type="caution">
    <text evidence="3">The sequence shown here is derived from an EMBL/GenBank/DDBJ whole genome shotgun (WGS) entry which is preliminary data.</text>
</comment>
<dbReference type="InterPro" id="IPR033900">
    <property type="entry name" value="Gram_neg_porin_domain"/>
</dbReference>
<sequence>MKLKHAYAVLALGAMAGMVHAQDADKASVTLWGVADVNYGVTTNVAGKGTQVAAGQGGMYGSRLGVNGKSAKMANGLRAIFSAEGAVNPPYPSAFNFNRYAFVGLEGDFGRLRLGTTMRPYDDTAWNYEALDSMAFSLGPVSSWRAFGANTKAIRYNTNDLGNKTVLDMFLSAGGVAGKSSAGTRYGAQVTTTLGVTDVLAYYERSNDADGKQTQTTQGWNDSTGNVLALMTRTNIDNVKLYAGVHRYGAPDAAPTDPTRTQIWHVGASVQATTDLNLKLGYYALSHAGHGVTKAGAKTFAAAAQYNLGFAWVYAVAGHLANEANGTVDITGANGAQPKGSSQNGLKVGLTYVF</sequence>
<accession>A0ABW7FWG7</accession>
<feature type="chain" id="PRO_5045498810" evidence="1">
    <location>
        <begin position="22"/>
        <end position="354"/>
    </location>
</feature>
<dbReference type="Pfam" id="PF13609">
    <property type="entry name" value="Porin_4"/>
    <property type="match status" value="1"/>
</dbReference>
<dbReference type="RefSeq" id="WP_394461088.1">
    <property type="nucleotide sequence ID" value="NZ_JBIGHZ010000004.1"/>
</dbReference>
<dbReference type="SUPFAM" id="SSF56935">
    <property type="entry name" value="Porins"/>
    <property type="match status" value="1"/>
</dbReference>
<dbReference type="Proteomes" id="UP001606099">
    <property type="component" value="Unassembled WGS sequence"/>
</dbReference>
<dbReference type="EMBL" id="JBIGHZ010000004">
    <property type="protein sequence ID" value="MFG6448638.1"/>
    <property type="molecule type" value="Genomic_DNA"/>
</dbReference>
<feature type="signal peptide" evidence="1">
    <location>
        <begin position="1"/>
        <end position="21"/>
    </location>
</feature>
<keyword evidence="1" id="KW-0732">Signal</keyword>
<protein>
    <submittedName>
        <fullName evidence="3">Porin</fullName>
    </submittedName>
</protein>
<evidence type="ECO:0000256" key="1">
    <source>
        <dbReference type="SAM" id="SignalP"/>
    </source>
</evidence>
<dbReference type="CDD" id="cd00342">
    <property type="entry name" value="gram_neg_porins"/>
    <property type="match status" value="1"/>
</dbReference>
<keyword evidence="4" id="KW-1185">Reference proteome</keyword>
<evidence type="ECO:0000313" key="4">
    <source>
        <dbReference type="Proteomes" id="UP001606099"/>
    </source>
</evidence>
<feature type="domain" description="Porin" evidence="2">
    <location>
        <begin position="8"/>
        <end position="322"/>
    </location>
</feature>
<reference evidence="3 4" key="1">
    <citation type="submission" date="2024-08" db="EMBL/GenBank/DDBJ databases">
        <authorList>
            <person name="Lu H."/>
        </authorList>
    </citation>
    <scope>NUCLEOTIDE SEQUENCE [LARGE SCALE GENOMIC DNA]</scope>
    <source>
        <strain evidence="3 4">BYS180W</strain>
    </source>
</reference>
<evidence type="ECO:0000259" key="2">
    <source>
        <dbReference type="Pfam" id="PF13609"/>
    </source>
</evidence>
<organism evidence="3 4">
    <name type="scientific">Roseateles rivi</name>
    <dbReference type="NCBI Taxonomy" id="3299028"/>
    <lineage>
        <taxon>Bacteria</taxon>
        <taxon>Pseudomonadati</taxon>
        <taxon>Pseudomonadota</taxon>
        <taxon>Betaproteobacteria</taxon>
        <taxon>Burkholderiales</taxon>
        <taxon>Sphaerotilaceae</taxon>
        <taxon>Roseateles</taxon>
    </lineage>
</organism>
<evidence type="ECO:0000313" key="3">
    <source>
        <dbReference type="EMBL" id="MFG6448638.1"/>
    </source>
</evidence>
<name>A0ABW7FWG7_9BURK</name>
<gene>
    <name evidence="3" type="ORF">ACG0Z6_10370</name>
</gene>
<dbReference type="Gene3D" id="2.40.160.10">
    <property type="entry name" value="Porin"/>
    <property type="match status" value="1"/>
</dbReference>
<dbReference type="InterPro" id="IPR023614">
    <property type="entry name" value="Porin_dom_sf"/>
</dbReference>
<proteinExistence type="predicted"/>